<proteinExistence type="predicted"/>
<dbReference type="EMBL" id="JAAGNN010000029">
    <property type="protein sequence ID" value="KAF4070305.1"/>
    <property type="molecule type" value="Genomic_DNA"/>
</dbReference>
<comment type="caution">
    <text evidence="5">The sequence shown here is derived from an EMBL/GenBank/DDBJ whole genome shotgun (WGS) entry which is preliminary data.</text>
</comment>
<evidence type="ECO:0000313" key="6">
    <source>
        <dbReference type="Proteomes" id="UP000593565"/>
    </source>
</evidence>
<organism evidence="5 6">
    <name type="scientific">Ameiurus melas</name>
    <name type="common">Black bullhead</name>
    <name type="synonym">Silurus melas</name>
    <dbReference type="NCBI Taxonomy" id="219545"/>
    <lineage>
        <taxon>Eukaryota</taxon>
        <taxon>Metazoa</taxon>
        <taxon>Chordata</taxon>
        <taxon>Craniata</taxon>
        <taxon>Vertebrata</taxon>
        <taxon>Euteleostomi</taxon>
        <taxon>Actinopterygii</taxon>
        <taxon>Neopterygii</taxon>
        <taxon>Teleostei</taxon>
        <taxon>Ostariophysi</taxon>
        <taxon>Siluriformes</taxon>
        <taxon>Ictaluridae</taxon>
        <taxon>Ameiurus</taxon>
    </lineage>
</organism>
<dbReference type="GO" id="GO:0031145">
    <property type="term" value="P:anaphase-promoting complex-dependent catabolic process"/>
    <property type="evidence" value="ECO:0007669"/>
    <property type="project" value="TreeGrafter"/>
</dbReference>
<keyword evidence="2" id="KW-0498">Mitosis</keyword>
<name>A0A7J5ZI43_AMEME</name>
<keyword evidence="3" id="KW-0833">Ubl conjugation pathway</keyword>
<evidence type="ECO:0000256" key="2">
    <source>
        <dbReference type="ARBA" id="ARBA00022776"/>
    </source>
</evidence>
<accession>A0A7J5ZI43</accession>
<dbReference type="Proteomes" id="UP000593565">
    <property type="component" value="Unassembled WGS sequence"/>
</dbReference>
<dbReference type="PANTHER" id="PTHR12830:SF9">
    <property type="entry name" value="ANAPHASE-PROMOTING COMPLEX SUBUNIT 5"/>
    <property type="match status" value="1"/>
</dbReference>
<evidence type="ECO:0000313" key="5">
    <source>
        <dbReference type="EMBL" id="KAF4070305.1"/>
    </source>
</evidence>
<dbReference type="GO" id="GO:0045842">
    <property type="term" value="P:positive regulation of mitotic metaphase/anaphase transition"/>
    <property type="evidence" value="ECO:0007669"/>
    <property type="project" value="TreeGrafter"/>
</dbReference>
<protein>
    <submittedName>
        <fullName evidence="5">Uncharacterized protein</fullName>
    </submittedName>
</protein>
<dbReference type="GO" id="GO:0070979">
    <property type="term" value="P:protein K11-linked ubiquitination"/>
    <property type="evidence" value="ECO:0007669"/>
    <property type="project" value="TreeGrafter"/>
</dbReference>
<keyword evidence="4" id="KW-0131">Cell cycle</keyword>
<dbReference type="PANTHER" id="PTHR12830">
    <property type="entry name" value="ANAPHASE-PROMOTING COMPLEX SUBUNIT 5"/>
    <property type="match status" value="1"/>
</dbReference>
<dbReference type="InterPro" id="IPR037679">
    <property type="entry name" value="Apc5"/>
</dbReference>
<evidence type="ECO:0000256" key="3">
    <source>
        <dbReference type="ARBA" id="ARBA00022786"/>
    </source>
</evidence>
<keyword evidence="1" id="KW-0132">Cell division</keyword>
<dbReference type="GO" id="GO:0051301">
    <property type="term" value="P:cell division"/>
    <property type="evidence" value="ECO:0007669"/>
    <property type="project" value="UniProtKB-KW"/>
</dbReference>
<evidence type="ECO:0000256" key="4">
    <source>
        <dbReference type="ARBA" id="ARBA00023306"/>
    </source>
</evidence>
<sequence length="123" mass="13752">MLGIPEQALSLVCGVLECVLAHGALMDKAKALLLMARCQVALTASASEEHRLTAVESAVHTLDEAEFYFSQLDCKQRLRDVYYLQSRLHHTLGNSAERNKCALMFRLRNQELLHAPATPTHHL</sequence>
<gene>
    <name evidence="5" type="ORF">AMELA_G00283950</name>
</gene>
<dbReference type="GO" id="GO:0005680">
    <property type="term" value="C:anaphase-promoting complex"/>
    <property type="evidence" value="ECO:0007669"/>
    <property type="project" value="InterPro"/>
</dbReference>
<keyword evidence="6" id="KW-1185">Reference proteome</keyword>
<dbReference type="AlphaFoldDB" id="A0A7J5ZI43"/>
<evidence type="ECO:0000256" key="1">
    <source>
        <dbReference type="ARBA" id="ARBA00022618"/>
    </source>
</evidence>
<reference evidence="5 6" key="1">
    <citation type="submission" date="2020-02" db="EMBL/GenBank/DDBJ databases">
        <title>A chromosome-scale genome assembly of the black bullhead catfish (Ameiurus melas).</title>
        <authorList>
            <person name="Wen M."/>
            <person name="Zham M."/>
            <person name="Cabau C."/>
            <person name="Klopp C."/>
            <person name="Donnadieu C."/>
            <person name="Roques C."/>
            <person name="Bouchez O."/>
            <person name="Lampietro C."/>
            <person name="Jouanno E."/>
            <person name="Herpin A."/>
            <person name="Louis A."/>
            <person name="Berthelot C."/>
            <person name="Parey E."/>
            <person name="Roest-Crollius H."/>
            <person name="Braasch I."/>
            <person name="Postlethwait J."/>
            <person name="Robinson-Rechavi M."/>
            <person name="Echchiki A."/>
            <person name="Begum T."/>
            <person name="Montfort J."/>
            <person name="Schartl M."/>
            <person name="Bobe J."/>
            <person name="Guiguen Y."/>
        </authorList>
    </citation>
    <scope>NUCLEOTIDE SEQUENCE [LARGE SCALE GENOMIC DNA]</scope>
    <source>
        <strain evidence="5">M_S1</strain>
        <tissue evidence="5">Blood</tissue>
    </source>
</reference>